<dbReference type="Proteomes" id="UP000028582">
    <property type="component" value="Unassembled WGS sequence"/>
</dbReference>
<evidence type="ECO:0000313" key="1">
    <source>
        <dbReference type="EMBL" id="ETO73555.1"/>
    </source>
</evidence>
<gene>
    <name evidence="1" type="ORF">F444_10504</name>
</gene>
<reference evidence="1 2" key="1">
    <citation type="submission" date="2013-11" db="EMBL/GenBank/DDBJ databases">
        <title>The Genome Sequence of Phytophthora parasitica P1976.</title>
        <authorList>
            <consortium name="The Broad Institute Genomics Platform"/>
            <person name="Russ C."/>
            <person name="Tyler B."/>
            <person name="Panabieres F."/>
            <person name="Shan W."/>
            <person name="Tripathy S."/>
            <person name="Grunwald N."/>
            <person name="Machado M."/>
            <person name="Johnson C.S."/>
            <person name="Walker B."/>
            <person name="Young S."/>
            <person name="Zeng Q."/>
            <person name="Gargeya S."/>
            <person name="Fitzgerald M."/>
            <person name="Haas B."/>
            <person name="Abouelleil A."/>
            <person name="Allen A.W."/>
            <person name="Alvarado L."/>
            <person name="Arachchi H.M."/>
            <person name="Berlin A.M."/>
            <person name="Chapman S.B."/>
            <person name="Gainer-Dewar J."/>
            <person name="Goldberg J."/>
            <person name="Griggs A."/>
            <person name="Gujja S."/>
            <person name="Hansen M."/>
            <person name="Howarth C."/>
            <person name="Imamovic A."/>
            <person name="Ireland A."/>
            <person name="Larimer J."/>
            <person name="McCowan C."/>
            <person name="Murphy C."/>
            <person name="Pearson M."/>
            <person name="Poon T.W."/>
            <person name="Priest M."/>
            <person name="Roberts A."/>
            <person name="Saif S."/>
            <person name="Shea T."/>
            <person name="Sisk P."/>
            <person name="Sykes S."/>
            <person name="Wortman J."/>
            <person name="Nusbaum C."/>
            <person name="Birren B."/>
        </authorList>
    </citation>
    <scope>NUCLEOTIDE SEQUENCE [LARGE SCALE GENOMIC DNA]</scope>
    <source>
        <strain evidence="1 2">P1976</strain>
    </source>
</reference>
<proteinExistence type="predicted"/>
<evidence type="ECO:0000313" key="2">
    <source>
        <dbReference type="Proteomes" id="UP000028582"/>
    </source>
</evidence>
<dbReference type="EMBL" id="ANJA01001866">
    <property type="protein sequence ID" value="ETO73555.1"/>
    <property type="molecule type" value="Genomic_DNA"/>
</dbReference>
<sequence>MYVKQLSFSDPLNKMWDYDSFQHAHALQYGLKAKQFDELNNLNNQDITSSVWAITPTTISSSSEPNMRTQF</sequence>
<protein>
    <submittedName>
        <fullName evidence="1">Uncharacterized protein</fullName>
    </submittedName>
</protein>
<organism evidence="1 2">
    <name type="scientific">Phytophthora nicotianae P1976</name>
    <dbReference type="NCBI Taxonomy" id="1317066"/>
    <lineage>
        <taxon>Eukaryota</taxon>
        <taxon>Sar</taxon>
        <taxon>Stramenopiles</taxon>
        <taxon>Oomycota</taxon>
        <taxon>Peronosporomycetes</taxon>
        <taxon>Peronosporales</taxon>
        <taxon>Peronosporaceae</taxon>
        <taxon>Phytophthora</taxon>
    </lineage>
</organism>
<name>A0A081A3U4_PHYNI</name>
<accession>A0A081A3U4</accession>
<dbReference type="AlphaFoldDB" id="A0A081A3U4"/>
<comment type="caution">
    <text evidence="1">The sequence shown here is derived from an EMBL/GenBank/DDBJ whole genome shotgun (WGS) entry which is preliminary data.</text>
</comment>